<feature type="chain" id="PRO_5025559115" description="Pro-resilin" evidence="4">
    <location>
        <begin position="21"/>
        <end position="289"/>
    </location>
</feature>
<evidence type="ECO:0000313" key="6">
    <source>
        <dbReference type="Proteomes" id="UP000440578"/>
    </source>
</evidence>
<gene>
    <name evidence="5" type="ORF">FJT64_018222</name>
</gene>
<dbReference type="EMBL" id="VIIS01000283">
    <property type="protein sequence ID" value="KAF0310913.1"/>
    <property type="molecule type" value="Genomic_DNA"/>
</dbReference>
<evidence type="ECO:0000256" key="1">
    <source>
        <dbReference type="ARBA" id="ARBA00022460"/>
    </source>
</evidence>
<dbReference type="OrthoDB" id="6418165at2759"/>
<keyword evidence="1 2" id="KW-0193">Cuticle</keyword>
<dbReference type="PANTHER" id="PTHR12236:SF79">
    <property type="entry name" value="CUTICULAR PROTEIN 50CB-RELATED"/>
    <property type="match status" value="1"/>
</dbReference>
<organism evidence="5 6">
    <name type="scientific">Amphibalanus amphitrite</name>
    <name type="common">Striped barnacle</name>
    <name type="synonym">Balanus amphitrite</name>
    <dbReference type="NCBI Taxonomy" id="1232801"/>
    <lineage>
        <taxon>Eukaryota</taxon>
        <taxon>Metazoa</taxon>
        <taxon>Ecdysozoa</taxon>
        <taxon>Arthropoda</taxon>
        <taxon>Crustacea</taxon>
        <taxon>Multicrustacea</taxon>
        <taxon>Cirripedia</taxon>
        <taxon>Thoracica</taxon>
        <taxon>Thoracicalcarea</taxon>
        <taxon>Balanomorpha</taxon>
        <taxon>Balanoidea</taxon>
        <taxon>Balanidae</taxon>
        <taxon>Amphibalaninae</taxon>
        <taxon>Amphibalanus</taxon>
    </lineage>
</organism>
<dbReference type="PROSITE" id="PS51155">
    <property type="entry name" value="CHIT_BIND_RR_2"/>
    <property type="match status" value="1"/>
</dbReference>
<name>A0A6A4WYB8_AMPAM</name>
<evidence type="ECO:0000256" key="4">
    <source>
        <dbReference type="SAM" id="SignalP"/>
    </source>
</evidence>
<dbReference type="Proteomes" id="UP000440578">
    <property type="component" value="Unassembled WGS sequence"/>
</dbReference>
<dbReference type="Pfam" id="PF00379">
    <property type="entry name" value="Chitin_bind_4"/>
    <property type="match status" value="1"/>
</dbReference>
<dbReference type="GO" id="GO:0042302">
    <property type="term" value="F:structural constituent of cuticle"/>
    <property type="evidence" value="ECO:0007669"/>
    <property type="project" value="UniProtKB-UniRule"/>
</dbReference>
<dbReference type="GO" id="GO:0005615">
    <property type="term" value="C:extracellular space"/>
    <property type="evidence" value="ECO:0007669"/>
    <property type="project" value="TreeGrafter"/>
</dbReference>
<dbReference type="InterPro" id="IPR000618">
    <property type="entry name" value="Insect_cuticle"/>
</dbReference>
<feature type="region of interest" description="Disordered" evidence="3">
    <location>
        <begin position="155"/>
        <end position="191"/>
    </location>
</feature>
<dbReference type="AlphaFoldDB" id="A0A6A4WYB8"/>
<evidence type="ECO:0000256" key="2">
    <source>
        <dbReference type="PROSITE-ProRule" id="PRU00497"/>
    </source>
</evidence>
<proteinExistence type="predicted"/>
<dbReference type="InterPro" id="IPR051217">
    <property type="entry name" value="Insect_Cuticle_Struc_Prot"/>
</dbReference>
<accession>A0A6A4WYB8</accession>
<feature type="region of interest" description="Disordered" evidence="3">
    <location>
        <begin position="32"/>
        <end position="60"/>
    </location>
</feature>
<protein>
    <recommendedName>
        <fullName evidence="7">Pro-resilin</fullName>
    </recommendedName>
</protein>
<evidence type="ECO:0000256" key="3">
    <source>
        <dbReference type="SAM" id="MobiDB-lite"/>
    </source>
</evidence>
<feature type="signal peptide" evidence="4">
    <location>
        <begin position="1"/>
        <end position="20"/>
    </location>
</feature>
<evidence type="ECO:0000313" key="5">
    <source>
        <dbReference type="EMBL" id="KAF0310913.1"/>
    </source>
</evidence>
<feature type="compositionally biased region" description="Polar residues" evidence="3">
    <location>
        <begin position="33"/>
        <end position="49"/>
    </location>
</feature>
<feature type="region of interest" description="Disordered" evidence="3">
    <location>
        <begin position="260"/>
        <end position="289"/>
    </location>
</feature>
<comment type="caution">
    <text evidence="5">The sequence shown here is derived from an EMBL/GenBank/DDBJ whole genome shotgun (WGS) entry which is preliminary data.</text>
</comment>
<reference evidence="5 6" key="1">
    <citation type="submission" date="2019-07" db="EMBL/GenBank/DDBJ databases">
        <title>Draft genome assembly of a fouling barnacle, Amphibalanus amphitrite (Darwin, 1854): The first reference genome for Thecostraca.</title>
        <authorList>
            <person name="Kim W."/>
        </authorList>
    </citation>
    <scope>NUCLEOTIDE SEQUENCE [LARGE SCALE GENOMIC DNA]</scope>
    <source>
        <strain evidence="5">SNU_AA5</strain>
        <tissue evidence="5">Soma without cirri and trophi</tissue>
    </source>
</reference>
<sequence length="289" mass="32662">MVVLVFFVLAVLVVTGGADAFGPGYDSPPVYRQKSSLQSRRRPFQSTLKPISPYDDSHNVYPPRPYLPLKTYREYDRSPDELRRRPSYGVSPYEDLLRSLLGDYPRPSHDDYSRFPYRAYSNRLEDALHAPYAPVPPSYASELYELSRSGKYLPPHKSTVSPPIYPTKYPQQPRKSYIKPPVLYRPSNSTTTTARPYSFSYDLVDVRGNDFGAAEESDGRQVQGQYSVLLPDGRLQTVSYAVEGDSGFVADVQYEGEARFVNEDGEEEGRSSVKMGRGPTGGYRDSHRV</sequence>
<dbReference type="GO" id="GO:0031012">
    <property type="term" value="C:extracellular matrix"/>
    <property type="evidence" value="ECO:0007669"/>
    <property type="project" value="TreeGrafter"/>
</dbReference>
<keyword evidence="4" id="KW-0732">Signal</keyword>
<keyword evidence="6" id="KW-1185">Reference proteome</keyword>
<dbReference type="PANTHER" id="PTHR12236">
    <property type="entry name" value="STRUCTURAL CONTITUENT OF CUTICLE"/>
    <property type="match status" value="1"/>
</dbReference>
<evidence type="ECO:0008006" key="7">
    <source>
        <dbReference type="Google" id="ProtNLM"/>
    </source>
</evidence>